<dbReference type="AlphaFoldDB" id="A0A9R1VAB4"/>
<keyword evidence="9" id="KW-0675">Receptor</keyword>
<evidence type="ECO:0000313" key="12">
    <source>
        <dbReference type="EMBL" id="KAJ0202565.1"/>
    </source>
</evidence>
<dbReference type="InterPro" id="IPR001611">
    <property type="entry name" value="Leu-rich_rpt"/>
</dbReference>
<protein>
    <submittedName>
        <fullName evidence="12">Uncharacterized protein</fullName>
    </submittedName>
</protein>
<evidence type="ECO:0000256" key="4">
    <source>
        <dbReference type="ARBA" id="ARBA00022614"/>
    </source>
</evidence>
<evidence type="ECO:0000256" key="2">
    <source>
        <dbReference type="ARBA" id="ARBA00009592"/>
    </source>
</evidence>
<keyword evidence="10" id="KW-0325">Glycoprotein</keyword>
<proteinExistence type="inferred from homology"/>
<evidence type="ECO:0000256" key="1">
    <source>
        <dbReference type="ARBA" id="ARBA00004251"/>
    </source>
</evidence>
<name>A0A9R1VAB4_LACSA</name>
<dbReference type="Pfam" id="PF00560">
    <property type="entry name" value="LRR_1"/>
    <property type="match status" value="1"/>
</dbReference>
<keyword evidence="6" id="KW-0677">Repeat</keyword>
<reference evidence="12 13" key="1">
    <citation type="journal article" date="2017" name="Nat. Commun.">
        <title>Genome assembly with in vitro proximity ligation data and whole-genome triplication in lettuce.</title>
        <authorList>
            <person name="Reyes-Chin-Wo S."/>
            <person name="Wang Z."/>
            <person name="Yang X."/>
            <person name="Kozik A."/>
            <person name="Arikit S."/>
            <person name="Song C."/>
            <person name="Xia L."/>
            <person name="Froenicke L."/>
            <person name="Lavelle D.O."/>
            <person name="Truco M.J."/>
            <person name="Xia R."/>
            <person name="Zhu S."/>
            <person name="Xu C."/>
            <person name="Xu H."/>
            <person name="Xu X."/>
            <person name="Cox K."/>
            <person name="Korf I."/>
            <person name="Meyers B.C."/>
            <person name="Michelmore R.W."/>
        </authorList>
    </citation>
    <scope>NUCLEOTIDE SEQUENCE [LARGE SCALE GENOMIC DNA]</scope>
    <source>
        <strain evidence="13">cv. Salinas</strain>
        <tissue evidence="12">Seedlings</tissue>
    </source>
</reference>
<dbReference type="SUPFAM" id="SSF52058">
    <property type="entry name" value="L domain-like"/>
    <property type="match status" value="1"/>
</dbReference>
<comment type="subcellular location">
    <subcellularLocation>
        <location evidence="1">Cell membrane</location>
        <topology evidence="1">Single-pass type I membrane protein</topology>
    </subcellularLocation>
</comment>
<evidence type="ECO:0000256" key="6">
    <source>
        <dbReference type="ARBA" id="ARBA00022737"/>
    </source>
</evidence>
<evidence type="ECO:0000256" key="9">
    <source>
        <dbReference type="ARBA" id="ARBA00023170"/>
    </source>
</evidence>
<organism evidence="12 13">
    <name type="scientific">Lactuca sativa</name>
    <name type="common">Garden lettuce</name>
    <dbReference type="NCBI Taxonomy" id="4236"/>
    <lineage>
        <taxon>Eukaryota</taxon>
        <taxon>Viridiplantae</taxon>
        <taxon>Streptophyta</taxon>
        <taxon>Embryophyta</taxon>
        <taxon>Tracheophyta</taxon>
        <taxon>Spermatophyta</taxon>
        <taxon>Magnoliopsida</taxon>
        <taxon>eudicotyledons</taxon>
        <taxon>Gunneridae</taxon>
        <taxon>Pentapetalae</taxon>
        <taxon>asterids</taxon>
        <taxon>campanulids</taxon>
        <taxon>Asterales</taxon>
        <taxon>Asteraceae</taxon>
        <taxon>Cichorioideae</taxon>
        <taxon>Cichorieae</taxon>
        <taxon>Lactucinae</taxon>
        <taxon>Lactuca</taxon>
    </lineage>
</organism>
<feature type="region of interest" description="Disordered" evidence="11">
    <location>
        <begin position="67"/>
        <end position="101"/>
    </location>
</feature>
<keyword evidence="8" id="KW-0472">Membrane</keyword>
<keyword evidence="7" id="KW-1133">Transmembrane helix</keyword>
<keyword evidence="13" id="KW-1185">Reference proteome</keyword>
<keyword evidence="4" id="KW-0433">Leucine-rich repeat</keyword>
<evidence type="ECO:0000256" key="5">
    <source>
        <dbReference type="ARBA" id="ARBA00022692"/>
    </source>
</evidence>
<evidence type="ECO:0000256" key="7">
    <source>
        <dbReference type="ARBA" id="ARBA00022989"/>
    </source>
</evidence>
<keyword evidence="5" id="KW-0812">Transmembrane</keyword>
<dbReference type="Gene3D" id="3.80.10.10">
    <property type="entry name" value="Ribonuclease Inhibitor"/>
    <property type="match status" value="1"/>
</dbReference>
<evidence type="ECO:0000256" key="10">
    <source>
        <dbReference type="ARBA" id="ARBA00023180"/>
    </source>
</evidence>
<accession>A0A9R1VAB4</accession>
<evidence type="ECO:0000256" key="3">
    <source>
        <dbReference type="ARBA" id="ARBA00022475"/>
    </source>
</evidence>
<gene>
    <name evidence="12" type="ORF">LSAT_V11C500260310</name>
</gene>
<dbReference type="PANTHER" id="PTHR27004">
    <property type="entry name" value="RECEPTOR-LIKE PROTEIN 12 ISOFORM X1"/>
    <property type="match status" value="1"/>
</dbReference>
<evidence type="ECO:0000256" key="8">
    <source>
        <dbReference type="ARBA" id="ARBA00023136"/>
    </source>
</evidence>
<keyword evidence="3" id="KW-1003">Cell membrane</keyword>
<dbReference type="GO" id="GO:0005886">
    <property type="term" value="C:plasma membrane"/>
    <property type="evidence" value="ECO:0007669"/>
    <property type="project" value="UniProtKB-SubCell"/>
</dbReference>
<feature type="compositionally biased region" description="Low complexity" evidence="11">
    <location>
        <begin position="87"/>
        <end position="97"/>
    </location>
</feature>
<dbReference type="InterPro" id="IPR032675">
    <property type="entry name" value="LRR_dom_sf"/>
</dbReference>
<sequence>MMQNNYLSGFIPTEIGNLLNLQTFNVSNNFLAGPIPSNGVLDQFGTASFLGNHGLCGKHINQLCKDDDGSSTGSQPINQLCKDDDGSSTGSQPTGSQNVKKNSGRHCFLLHLCVSRVVFFTKKLGKNDAKGLAVDVGGGASIVMFHGDLPYPSKDIIKKLETLNE</sequence>
<comment type="caution">
    <text evidence="12">The sequence shown here is derived from an EMBL/GenBank/DDBJ whole genome shotgun (WGS) entry which is preliminary data.</text>
</comment>
<comment type="similarity">
    <text evidence="2">Belongs to the RLP family.</text>
</comment>
<evidence type="ECO:0000256" key="11">
    <source>
        <dbReference type="SAM" id="MobiDB-lite"/>
    </source>
</evidence>
<dbReference type="PANTHER" id="PTHR27004:SF468">
    <property type="entry name" value="OS01G0891601 PROTEIN"/>
    <property type="match status" value="1"/>
</dbReference>
<evidence type="ECO:0000313" key="13">
    <source>
        <dbReference type="Proteomes" id="UP000235145"/>
    </source>
</evidence>
<dbReference type="EMBL" id="NBSK02000005">
    <property type="protein sequence ID" value="KAJ0202565.1"/>
    <property type="molecule type" value="Genomic_DNA"/>
</dbReference>
<dbReference type="Proteomes" id="UP000235145">
    <property type="component" value="Unassembled WGS sequence"/>
</dbReference>